<organism evidence="3 4">
    <name type="scientific">Pristionchus mayeri</name>
    <dbReference type="NCBI Taxonomy" id="1317129"/>
    <lineage>
        <taxon>Eukaryota</taxon>
        <taxon>Metazoa</taxon>
        <taxon>Ecdysozoa</taxon>
        <taxon>Nematoda</taxon>
        <taxon>Chromadorea</taxon>
        <taxon>Rhabditida</taxon>
        <taxon>Rhabditina</taxon>
        <taxon>Diplogasteromorpha</taxon>
        <taxon>Diplogasteroidea</taxon>
        <taxon>Neodiplogasteridae</taxon>
        <taxon>Pristionchus</taxon>
    </lineage>
</organism>
<dbReference type="InterPro" id="IPR016187">
    <property type="entry name" value="CTDL_fold"/>
</dbReference>
<feature type="signal peptide" evidence="2">
    <location>
        <begin position="1"/>
        <end position="25"/>
    </location>
</feature>
<dbReference type="AlphaFoldDB" id="A0AAN5DE77"/>
<reference evidence="4" key="1">
    <citation type="submission" date="2022-10" db="EMBL/GenBank/DDBJ databases">
        <title>Genome assembly of Pristionchus species.</title>
        <authorList>
            <person name="Yoshida K."/>
            <person name="Sommer R.J."/>
        </authorList>
    </citation>
    <scope>NUCLEOTIDE SEQUENCE [LARGE SCALE GENOMIC DNA]</scope>
    <source>
        <strain evidence="4">RS5460</strain>
    </source>
</reference>
<comment type="caution">
    <text evidence="3">The sequence shown here is derived from an EMBL/GenBank/DDBJ whole genome shotgun (WGS) entry which is preliminary data.</text>
</comment>
<name>A0AAN5DE77_9BILA</name>
<dbReference type="CDD" id="cd00037">
    <property type="entry name" value="CLECT"/>
    <property type="match status" value="1"/>
</dbReference>
<dbReference type="PANTHER" id="PTHR22991">
    <property type="entry name" value="PROTEIN CBG13490"/>
    <property type="match status" value="1"/>
</dbReference>
<dbReference type="PANTHER" id="PTHR22991:SF40">
    <property type="entry name" value="PROTEIN CBG13490"/>
    <property type="match status" value="1"/>
</dbReference>
<feature type="chain" id="PRO_5042862611" description="C-type lectin" evidence="2">
    <location>
        <begin position="26"/>
        <end position="129"/>
    </location>
</feature>
<dbReference type="Proteomes" id="UP001328107">
    <property type="component" value="Unassembled WGS sequence"/>
</dbReference>
<feature type="non-terminal residue" evidence="3">
    <location>
        <position position="1"/>
    </location>
</feature>
<keyword evidence="4" id="KW-1185">Reference proteome</keyword>
<evidence type="ECO:0000256" key="2">
    <source>
        <dbReference type="SAM" id="SignalP"/>
    </source>
</evidence>
<keyword evidence="2" id="KW-0732">Signal</keyword>
<evidence type="ECO:0000313" key="3">
    <source>
        <dbReference type="EMBL" id="GMR61504.1"/>
    </source>
</evidence>
<evidence type="ECO:0000256" key="1">
    <source>
        <dbReference type="ARBA" id="ARBA00023157"/>
    </source>
</evidence>
<gene>
    <name evidence="3" type="ORF">PMAYCL1PPCAC_31699</name>
</gene>
<dbReference type="EMBL" id="BTRK01000006">
    <property type="protein sequence ID" value="GMR61504.1"/>
    <property type="molecule type" value="Genomic_DNA"/>
</dbReference>
<sequence>SQSTQPLSAMLRFIILFYLLPLVSSLCPTNFSLVRNGECYRQVQAQLNTYAPTAPANIASTCHSMGALPVIIRNQDDHDYWLSVARNDNAVENVAGYILLGLQCNDESSQWEWTDGSPSHSSPQAMIRI</sequence>
<proteinExistence type="predicted"/>
<dbReference type="SUPFAM" id="SSF56436">
    <property type="entry name" value="C-type lectin-like"/>
    <property type="match status" value="1"/>
</dbReference>
<evidence type="ECO:0008006" key="5">
    <source>
        <dbReference type="Google" id="ProtNLM"/>
    </source>
</evidence>
<evidence type="ECO:0000313" key="4">
    <source>
        <dbReference type="Proteomes" id="UP001328107"/>
    </source>
</evidence>
<protein>
    <recommendedName>
        <fullName evidence="5">C-type lectin</fullName>
    </recommendedName>
</protein>
<accession>A0AAN5DE77</accession>
<keyword evidence="1" id="KW-1015">Disulfide bond</keyword>
<dbReference type="Gene3D" id="3.10.100.10">
    <property type="entry name" value="Mannose-Binding Protein A, subunit A"/>
    <property type="match status" value="1"/>
</dbReference>
<dbReference type="InterPro" id="IPR016186">
    <property type="entry name" value="C-type_lectin-like/link_sf"/>
</dbReference>
<dbReference type="InterPro" id="IPR050976">
    <property type="entry name" value="Snaclec"/>
</dbReference>